<name>A0A7K0CYS0_9NOCA</name>
<evidence type="ECO:0008006" key="3">
    <source>
        <dbReference type="Google" id="ProtNLM"/>
    </source>
</evidence>
<evidence type="ECO:0000313" key="2">
    <source>
        <dbReference type="Proteomes" id="UP000438448"/>
    </source>
</evidence>
<gene>
    <name evidence="1" type="ORF">NRB20_17180</name>
</gene>
<accession>A0A7K0CYS0</accession>
<dbReference type="AlphaFoldDB" id="A0A7K0CYS0"/>
<keyword evidence="2" id="KW-1185">Reference proteome</keyword>
<protein>
    <recommendedName>
        <fullName evidence="3">CopG family transcriptional regulator</fullName>
    </recommendedName>
</protein>
<reference evidence="1 2" key="1">
    <citation type="submission" date="2019-10" db="EMBL/GenBank/DDBJ databases">
        <title>Nocardia macrotermitis sp. nov. and Nocardia aurantia sp. nov., isolated from the gut of fungus growing-termite Macrotermes natalensis.</title>
        <authorList>
            <person name="Benndorf R."/>
            <person name="Schwitalla J."/>
            <person name="Martin K."/>
            <person name="De Beer W."/>
            <person name="Kaster A.-K."/>
            <person name="Vollmers J."/>
            <person name="Poulsen M."/>
            <person name="Beemelmanns C."/>
        </authorList>
    </citation>
    <scope>NUCLEOTIDE SEQUENCE [LARGE SCALE GENOMIC DNA]</scope>
    <source>
        <strain evidence="1 2">RB20</strain>
    </source>
</reference>
<dbReference type="Proteomes" id="UP000438448">
    <property type="component" value="Unassembled WGS sequence"/>
</dbReference>
<dbReference type="EMBL" id="WEGK01000003">
    <property type="protein sequence ID" value="MQY18639.1"/>
    <property type="molecule type" value="Genomic_DNA"/>
</dbReference>
<comment type="caution">
    <text evidence="1">The sequence shown here is derived from an EMBL/GenBank/DDBJ whole genome shotgun (WGS) entry which is preliminary data.</text>
</comment>
<sequence length="71" mass="7685">MTLPEEQVTELRKLTGNVSAYIAAAVDRRIRHDLLAQDLARYEQEHGEFTADEIAAAQAELDSDGAGSNAA</sequence>
<organism evidence="1 2">
    <name type="scientific">Nocardia macrotermitis</name>
    <dbReference type="NCBI Taxonomy" id="2585198"/>
    <lineage>
        <taxon>Bacteria</taxon>
        <taxon>Bacillati</taxon>
        <taxon>Actinomycetota</taxon>
        <taxon>Actinomycetes</taxon>
        <taxon>Mycobacteriales</taxon>
        <taxon>Nocardiaceae</taxon>
        <taxon>Nocardia</taxon>
    </lineage>
</organism>
<evidence type="ECO:0000313" key="1">
    <source>
        <dbReference type="EMBL" id="MQY18639.1"/>
    </source>
</evidence>
<proteinExistence type="predicted"/>